<evidence type="ECO:0000313" key="2">
    <source>
        <dbReference type="Proteomes" id="UP000039217"/>
    </source>
</evidence>
<sequence>MGATVGCVLGDLGDLDRQQLTRLVIDGCPDECDKQWVRPGGSALQLGVGLGADNERMPIRRILDELYQVSVR</sequence>
<accession>A0A655FZU1</accession>
<evidence type="ECO:0000313" key="1">
    <source>
        <dbReference type="EMBL" id="CNX54225.1"/>
    </source>
</evidence>
<reference evidence="1 2" key="1">
    <citation type="submission" date="2015-03" db="EMBL/GenBank/DDBJ databases">
        <authorList>
            <consortium name="Pathogen Informatics"/>
        </authorList>
    </citation>
    <scope>NUCLEOTIDE SEQUENCE [LARGE SCALE GENOMIC DNA]</scope>
    <source>
        <strain evidence="1 2">D00501624</strain>
    </source>
</reference>
<dbReference type="EMBL" id="CQQC01003251">
    <property type="protein sequence ID" value="CNX54225.1"/>
    <property type="molecule type" value="Genomic_DNA"/>
</dbReference>
<protein>
    <submittedName>
        <fullName evidence="1">Uncharacterized protein</fullName>
    </submittedName>
</protein>
<gene>
    <name evidence="1" type="ORF">ERS007661_04659</name>
</gene>
<dbReference type="Proteomes" id="UP000039217">
    <property type="component" value="Unassembled WGS sequence"/>
</dbReference>
<proteinExistence type="predicted"/>
<dbReference type="AlphaFoldDB" id="A0A655FZU1"/>
<name>A0A655FZU1_MYCTX</name>
<organism evidence="1 2">
    <name type="scientific">Mycobacterium tuberculosis</name>
    <dbReference type="NCBI Taxonomy" id="1773"/>
    <lineage>
        <taxon>Bacteria</taxon>
        <taxon>Bacillati</taxon>
        <taxon>Actinomycetota</taxon>
        <taxon>Actinomycetes</taxon>
        <taxon>Mycobacteriales</taxon>
        <taxon>Mycobacteriaceae</taxon>
        <taxon>Mycobacterium</taxon>
        <taxon>Mycobacterium tuberculosis complex</taxon>
    </lineage>
</organism>